<evidence type="ECO:0000313" key="3">
    <source>
        <dbReference type="EMBL" id="PNZ68448.1"/>
    </source>
</evidence>
<dbReference type="InterPro" id="IPR049500">
    <property type="entry name" value="Peptidase_M50B-like"/>
</dbReference>
<dbReference type="RefSeq" id="WP_059108053.1">
    <property type="nucleotide sequence ID" value="NZ_AP024589.1"/>
</dbReference>
<reference evidence="2" key="2">
    <citation type="submission" date="2023-07" db="EMBL/GenBank/DDBJ databases">
        <title>Evaluation of the beneficial properties of pineapple isolates.</title>
        <authorList>
            <person name="Adefiranye O."/>
        </authorList>
    </citation>
    <scope>NUCLEOTIDE SEQUENCE</scope>
    <source>
        <strain evidence="2">PAPLE_T1</strain>
    </source>
</reference>
<feature type="transmembrane region" description="Helical" evidence="1">
    <location>
        <begin position="119"/>
        <end position="142"/>
    </location>
</feature>
<sequence length="247" mass="28092">MQTLHTWLGATFELHIEYVILIALAYILIHYYRNKSFVRYFDIILNYIPVLTHEMGHILFNKIGGGKARDLVIVVRPSERIATSQQGYAVTQSSGTLGHVITTLGGYVMPPIMLGLGFLLINSQYPSIFIVCYLIIFSYFLFLTSRKAVPILVVLGLIGSLYLLLQQPQNISLIVVIAIVYHFFLGTLLGEVLQSTWTIVKLTLARGQVSWDGTTLNELTRIPTFVFTFFWIVVNLFSLYYITTHYL</sequence>
<dbReference type="Pfam" id="PF13398">
    <property type="entry name" value="Peptidase_M50B"/>
    <property type="match status" value="1"/>
</dbReference>
<evidence type="ECO:0000256" key="1">
    <source>
        <dbReference type="SAM" id="Phobius"/>
    </source>
</evidence>
<dbReference type="AlphaFoldDB" id="A0AAP8PQ96"/>
<proteinExistence type="predicted"/>
<dbReference type="EMBL" id="JAUHQC010000015">
    <property type="protein sequence ID" value="MDN4534135.1"/>
    <property type="molecule type" value="Genomic_DNA"/>
</dbReference>
<accession>A0AAP8PQ96</accession>
<keyword evidence="1" id="KW-0812">Transmembrane</keyword>
<feature type="transmembrane region" description="Helical" evidence="1">
    <location>
        <begin position="148"/>
        <end position="165"/>
    </location>
</feature>
<reference evidence="3 4" key="1">
    <citation type="submission" date="2017-08" db="EMBL/GenBank/DDBJ databases">
        <title>Draft genome sequences of 64 type strains of genus Staph aureus.</title>
        <authorList>
            <person name="Cole K."/>
            <person name="Golubchik T."/>
            <person name="Russell J."/>
            <person name="Foster D."/>
            <person name="Llewelyn M."/>
            <person name="Wilson D."/>
            <person name="Crook D."/>
            <person name="Paul J."/>
        </authorList>
    </citation>
    <scope>NUCLEOTIDE SEQUENCE [LARGE SCALE GENOMIC DNA]</scope>
    <source>
        <strain evidence="3 4">NCTC 12101</strain>
    </source>
</reference>
<keyword evidence="1" id="KW-0472">Membrane</keyword>
<feature type="transmembrane region" description="Helical" evidence="1">
    <location>
        <begin position="222"/>
        <end position="242"/>
    </location>
</feature>
<dbReference type="GeneID" id="64982903"/>
<dbReference type="Proteomes" id="UP000242470">
    <property type="component" value="Unassembled WGS sequence"/>
</dbReference>
<comment type="caution">
    <text evidence="3">The sequence shown here is derived from an EMBL/GenBank/DDBJ whole genome shotgun (WGS) entry which is preliminary data.</text>
</comment>
<evidence type="ECO:0000313" key="4">
    <source>
        <dbReference type="Proteomes" id="UP000242470"/>
    </source>
</evidence>
<protein>
    <submittedName>
        <fullName evidence="2">M50 family metallopeptidase</fullName>
    </submittedName>
</protein>
<dbReference type="EMBL" id="PPQW01000015">
    <property type="protein sequence ID" value="PNZ68448.1"/>
    <property type="molecule type" value="Genomic_DNA"/>
</dbReference>
<dbReference type="Proteomes" id="UP001171687">
    <property type="component" value="Unassembled WGS sequence"/>
</dbReference>
<name>A0AAP8PQ96_9STAP</name>
<keyword evidence="1" id="KW-1133">Transmembrane helix</keyword>
<gene>
    <name evidence="3" type="ORF">CD158_03420</name>
    <name evidence="2" type="ORF">QYH67_11290</name>
</gene>
<feature type="transmembrane region" description="Helical" evidence="1">
    <location>
        <begin position="6"/>
        <end position="29"/>
    </location>
</feature>
<evidence type="ECO:0000313" key="2">
    <source>
        <dbReference type="EMBL" id="MDN4534135.1"/>
    </source>
</evidence>
<feature type="transmembrane region" description="Helical" evidence="1">
    <location>
        <begin position="172"/>
        <end position="193"/>
    </location>
</feature>
<organism evidence="3 4">
    <name type="scientific">Staphylococcus auricularis</name>
    <dbReference type="NCBI Taxonomy" id="29379"/>
    <lineage>
        <taxon>Bacteria</taxon>
        <taxon>Bacillati</taxon>
        <taxon>Bacillota</taxon>
        <taxon>Bacilli</taxon>
        <taxon>Bacillales</taxon>
        <taxon>Staphylococcaceae</taxon>
        <taxon>Staphylococcus</taxon>
    </lineage>
</organism>